<proteinExistence type="predicted"/>
<dbReference type="SUPFAM" id="SSF55060">
    <property type="entry name" value="GHMP Kinase, C-terminal domain"/>
    <property type="match status" value="1"/>
</dbReference>
<dbReference type="AlphaFoldDB" id="A0A9D1MDG9"/>
<dbReference type="Gene3D" id="3.30.70.890">
    <property type="entry name" value="GHMP kinase, C-terminal domain"/>
    <property type="match status" value="1"/>
</dbReference>
<sequence>MYTEKSVELKSDFYSRYGTSSGVLYFERVGLPFVFLRGAKSVLAFSAACGVRAYGRRCGDVIKVLDADSNVCDVRFAGSGEGAQILYKTDIAGFGKSGETVSYAVRKLMARMGVGGRFSADESACAFCDAYGSGGWCAYLDGGRPVSVPLPLTDHNIIVIRVRKNGGRRADAESVSCFEAGEDRRAEAAAAGLRDCRPEILFNMMNESQNALERLLPVSSEARAAVAAARETDGVRAARICGSGVMCVTDKEKTDSAVHMIRERFGREAGYYAGIVVIK</sequence>
<evidence type="ECO:0000313" key="1">
    <source>
        <dbReference type="EMBL" id="HIU58155.1"/>
    </source>
</evidence>
<reference evidence="1" key="1">
    <citation type="submission" date="2020-10" db="EMBL/GenBank/DDBJ databases">
        <authorList>
            <person name="Gilroy R."/>
        </authorList>
    </citation>
    <scope>NUCLEOTIDE SEQUENCE</scope>
    <source>
        <strain evidence="1">USAMLcec3-3695</strain>
    </source>
</reference>
<reference evidence="1" key="2">
    <citation type="journal article" date="2021" name="PeerJ">
        <title>Extensive microbial diversity within the chicken gut microbiome revealed by metagenomics and culture.</title>
        <authorList>
            <person name="Gilroy R."/>
            <person name="Ravi A."/>
            <person name="Getino M."/>
            <person name="Pursley I."/>
            <person name="Horton D.L."/>
            <person name="Alikhan N.F."/>
            <person name="Baker D."/>
            <person name="Gharbi K."/>
            <person name="Hall N."/>
            <person name="Watson M."/>
            <person name="Adriaenssens E.M."/>
            <person name="Foster-Nyarko E."/>
            <person name="Jarju S."/>
            <person name="Secka A."/>
            <person name="Antonio M."/>
            <person name="Oren A."/>
            <person name="Chaudhuri R.R."/>
            <person name="La Ragione R."/>
            <person name="Hildebrand F."/>
            <person name="Pallen M.J."/>
        </authorList>
    </citation>
    <scope>NUCLEOTIDE SEQUENCE</scope>
    <source>
        <strain evidence="1">USAMLcec3-3695</strain>
    </source>
</reference>
<name>A0A9D1MDG9_9FIRM</name>
<organism evidence="1 2">
    <name type="scientific">Candidatus Ornithomonoglobus merdipullorum</name>
    <dbReference type="NCBI Taxonomy" id="2840895"/>
    <lineage>
        <taxon>Bacteria</taxon>
        <taxon>Bacillati</taxon>
        <taxon>Bacillota</taxon>
        <taxon>Clostridia</taxon>
        <taxon>Candidatus Ornithomonoglobus</taxon>
    </lineage>
</organism>
<dbReference type="EMBL" id="DVNB01000102">
    <property type="protein sequence ID" value="HIU58155.1"/>
    <property type="molecule type" value="Genomic_DNA"/>
</dbReference>
<gene>
    <name evidence="1" type="ORF">IAA61_10175</name>
</gene>
<protein>
    <submittedName>
        <fullName evidence="1">Uncharacterized protein</fullName>
    </submittedName>
</protein>
<accession>A0A9D1MDG9</accession>
<dbReference type="InterPro" id="IPR036554">
    <property type="entry name" value="GHMP_kinase_C_sf"/>
</dbReference>
<comment type="caution">
    <text evidence="1">The sequence shown here is derived from an EMBL/GenBank/DDBJ whole genome shotgun (WGS) entry which is preliminary data.</text>
</comment>
<dbReference type="Proteomes" id="UP000824109">
    <property type="component" value="Unassembled WGS sequence"/>
</dbReference>
<evidence type="ECO:0000313" key="2">
    <source>
        <dbReference type="Proteomes" id="UP000824109"/>
    </source>
</evidence>